<dbReference type="RefSeq" id="WP_220290783.1">
    <property type="nucleotide sequence ID" value="NZ_JAEUAX010000010.1"/>
</dbReference>
<feature type="transmembrane region" description="Helical" evidence="1">
    <location>
        <begin position="67"/>
        <end position="94"/>
    </location>
</feature>
<sequence length="140" mass="14759">MTESGVRALWTMRILSAIALLCAGGIHFYLALNGVGGFLGVMFILNGVAGLVLAAGMLLLRGRLLQLVTVLSLLFLIATLGALVLALTVGLFGIHQTWDFTLVPQTVVIESIGIVILGITTAMVMRPQPVPGVRRHPTSA</sequence>
<name>A0ABS7I1N1_9MICO</name>
<dbReference type="EMBL" id="JAEUAX010000010">
    <property type="protein sequence ID" value="MBW9111280.1"/>
    <property type="molecule type" value="Genomic_DNA"/>
</dbReference>
<evidence type="ECO:0000313" key="3">
    <source>
        <dbReference type="Proteomes" id="UP000777440"/>
    </source>
</evidence>
<feature type="transmembrane region" description="Helical" evidence="1">
    <location>
        <begin position="12"/>
        <end position="32"/>
    </location>
</feature>
<evidence type="ECO:0000313" key="2">
    <source>
        <dbReference type="EMBL" id="MBW9111280.1"/>
    </source>
</evidence>
<accession>A0ABS7I1N1</accession>
<gene>
    <name evidence="2" type="ORF">JNB61_16000</name>
</gene>
<keyword evidence="1" id="KW-0812">Transmembrane</keyword>
<feature type="transmembrane region" description="Helical" evidence="1">
    <location>
        <begin position="38"/>
        <end position="60"/>
    </location>
</feature>
<organism evidence="2 3">
    <name type="scientific">Microbacterium ureisolvens</name>
    <dbReference type="NCBI Taxonomy" id="2781186"/>
    <lineage>
        <taxon>Bacteria</taxon>
        <taxon>Bacillati</taxon>
        <taxon>Actinomycetota</taxon>
        <taxon>Actinomycetes</taxon>
        <taxon>Micrococcales</taxon>
        <taxon>Microbacteriaceae</taxon>
        <taxon>Microbacterium</taxon>
    </lineage>
</organism>
<feature type="transmembrane region" description="Helical" evidence="1">
    <location>
        <begin position="106"/>
        <end position="125"/>
    </location>
</feature>
<evidence type="ECO:0000256" key="1">
    <source>
        <dbReference type="SAM" id="Phobius"/>
    </source>
</evidence>
<dbReference type="Proteomes" id="UP000777440">
    <property type="component" value="Unassembled WGS sequence"/>
</dbReference>
<proteinExistence type="predicted"/>
<keyword evidence="1" id="KW-1133">Transmembrane helix</keyword>
<keyword evidence="3" id="KW-1185">Reference proteome</keyword>
<evidence type="ECO:0008006" key="4">
    <source>
        <dbReference type="Google" id="ProtNLM"/>
    </source>
</evidence>
<keyword evidence="1" id="KW-0472">Membrane</keyword>
<protein>
    <recommendedName>
        <fullName evidence="4">Na+/H+ antiporter MnhB subunit-related protein domain-containing protein</fullName>
    </recommendedName>
</protein>
<reference evidence="2 3" key="1">
    <citation type="journal article" date="2021" name="MBio">
        <title>Poor Competitiveness of Bradyrhizobium in Pigeon Pea Root Colonization in Indian Soils.</title>
        <authorList>
            <person name="Chalasani D."/>
            <person name="Basu A."/>
            <person name="Pullabhotla S.V.S.R.N."/>
            <person name="Jorrin B."/>
            <person name="Neal A.L."/>
            <person name="Poole P.S."/>
            <person name="Podile A.R."/>
            <person name="Tkacz A."/>
        </authorList>
    </citation>
    <scope>NUCLEOTIDE SEQUENCE [LARGE SCALE GENOMIC DNA]</scope>
    <source>
        <strain evidence="2 3">HU12</strain>
    </source>
</reference>
<comment type="caution">
    <text evidence="2">The sequence shown here is derived from an EMBL/GenBank/DDBJ whole genome shotgun (WGS) entry which is preliminary data.</text>
</comment>